<dbReference type="EMBL" id="JOKM01000053">
    <property type="protein sequence ID" value="KGB24041.1"/>
    <property type="molecule type" value="Genomic_DNA"/>
</dbReference>
<comment type="caution">
    <text evidence="1">The sequence shown here is derived from an EMBL/GenBank/DDBJ whole genome shotgun (WGS) entry which is preliminary data.</text>
</comment>
<dbReference type="RefSeq" id="WP_150395526.1">
    <property type="nucleotide sequence ID" value="NZ_JACAOJ010000027.1"/>
</dbReference>
<name>A0A094ZP61_9PROT</name>
<gene>
    <name evidence="1" type="ORF">AtDm6_1452</name>
</gene>
<dbReference type="GeneID" id="89477238"/>
<dbReference type="Proteomes" id="UP000029448">
    <property type="component" value="Unassembled WGS sequence"/>
</dbReference>
<accession>A0A094ZP61</accession>
<evidence type="ECO:0000313" key="1">
    <source>
        <dbReference type="EMBL" id="KGB24041.1"/>
    </source>
</evidence>
<evidence type="ECO:0000313" key="2">
    <source>
        <dbReference type="Proteomes" id="UP000029448"/>
    </source>
</evidence>
<keyword evidence="2" id="KW-1185">Reference proteome</keyword>
<proteinExistence type="predicted"/>
<dbReference type="AlphaFoldDB" id="A0A094ZP61"/>
<organism evidence="1 2">
    <name type="scientific">Acetobacter tropicalis</name>
    <dbReference type="NCBI Taxonomy" id="104102"/>
    <lineage>
        <taxon>Bacteria</taxon>
        <taxon>Pseudomonadati</taxon>
        <taxon>Pseudomonadota</taxon>
        <taxon>Alphaproteobacteria</taxon>
        <taxon>Acetobacterales</taxon>
        <taxon>Acetobacteraceae</taxon>
        <taxon>Acetobacter</taxon>
    </lineage>
</organism>
<reference evidence="1 2" key="1">
    <citation type="submission" date="2014-06" db="EMBL/GenBank/DDBJ databases">
        <title>Functional and comparative genomic analyses of the Drosophila gut microbiota identify candidate symbiosis factors.</title>
        <authorList>
            <person name="Newell P.D."/>
            <person name="Chaston J.M."/>
            <person name="Douglas A.E."/>
        </authorList>
    </citation>
    <scope>NUCLEOTIDE SEQUENCE [LARGE SCALE GENOMIC DNA]</scope>
    <source>
        <strain evidence="1 2">DmCS_006</strain>
    </source>
</reference>
<protein>
    <submittedName>
        <fullName evidence="1">Uncharacterized protein</fullName>
    </submittedName>
</protein>
<sequence>MSLYLRNLLAHRQAEREAVTAASMQAAFQQKPPSQARIEALRRWNQKRQAEAKKATQAAEKKCRDAYWPWFCSLPEADRHRAWTLAELVPIFGVNRQTLARHLRLMGWQCVHCHAGNVWKAPKNI</sequence>